<evidence type="ECO:0000313" key="2">
    <source>
        <dbReference type="EMBL" id="GJE63754.1"/>
    </source>
</evidence>
<name>A0ABQ4U9T8_9HYPH</name>
<reference evidence="2" key="1">
    <citation type="journal article" date="2021" name="Front. Microbiol.">
        <title>Comprehensive Comparative Genomics and Phenotyping of Methylobacterium Species.</title>
        <authorList>
            <person name="Alessa O."/>
            <person name="Ogura Y."/>
            <person name="Fujitani Y."/>
            <person name="Takami H."/>
            <person name="Hayashi T."/>
            <person name="Sahin N."/>
            <person name="Tani A."/>
        </authorList>
    </citation>
    <scope>NUCLEOTIDE SEQUENCE</scope>
    <source>
        <strain evidence="2">NBRC 15686</strain>
    </source>
</reference>
<comment type="caution">
    <text evidence="2">The sequence shown here is derived from an EMBL/GenBank/DDBJ whole genome shotgun (WGS) entry which is preliminary data.</text>
</comment>
<gene>
    <name evidence="2" type="ORF">LNAOJCKE_0952</name>
</gene>
<evidence type="ECO:0000313" key="3">
    <source>
        <dbReference type="Proteomes" id="UP001055039"/>
    </source>
</evidence>
<protein>
    <submittedName>
        <fullName evidence="2">Uncharacterized protein</fullName>
    </submittedName>
</protein>
<reference evidence="2" key="2">
    <citation type="submission" date="2021-08" db="EMBL/GenBank/DDBJ databases">
        <authorList>
            <person name="Tani A."/>
            <person name="Ola A."/>
            <person name="Ogura Y."/>
            <person name="Katsura K."/>
            <person name="Hayashi T."/>
        </authorList>
    </citation>
    <scope>NUCLEOTIDE SEQUENCE</scope>
    <source>
        <strain evidence="2">NBRC 15686</strain>
    </source>
</reference>
<sequence>MPLPADFPPQPKRPLASQRLVNEDGTTNKSWLDYFDALDRWNAKVRAYLDSL</sequence>
<dbReference type="RefSeq" id="WP_238222768.1">
    <property type="nucleotide sequence ID" value="NZ_BAAADH010000001.1"/>
</dbReference>
<feature type="region of interest" description="Disordered" evidence="1">
    <location>
        <begin position="1"/>
        <end position="21"/>
    </location>
</feature>
<organism evidence="2 3">
    <name type="scientific">Methylorubrum aminovorans</name>
    <dbReference type="NCBI Taxonomy" id="269069"/>
    <lineage>
        <taxon>Bacteria</taxon>
        <taxon>Pseudomonadati</taxon>
        <taxon>Pseudomonadota</taxon>
        <taxon>Alphaproteobacteria</taxon>
        <taxon>Hyphomicrobiales</taxon>
        <taxon>Methylobacteriaceae</taxon>
        <taxon>Methylorubrum</taxon>
    </lineage>
</organism>
<evidence type="ECO:0000256" key="1">
    <source>
        <dbReference type="SAM" id="MobiDB-lite"/>
    </source>
</evidence>
<feature type="compositionally biased region" description="Pro residues" evidence="1">
    <location>
        <begin position="1"/>
        <end position="12"/>
    </location>
</feature>
<accession>A0ABQ4U9T8</accession>
<proteinExistence type="predicted"/>
<dbReference type="EMBL" id="BPRC01000001">
    <property type="protein sequence ID" value="GJE63754.1"/>
    <property type="molecule type" value="Genomic_DNA"/>
</dbReference>
<dbReference type="Proteomes" id="UP001055039">
    <property type="component" value="Unassembled WGS sequence"/>
</dbReference>
<keyword evidence="3" id="KW-1185">Reference proteome</keyword>